<dbReference type="InterPro" id="IPR017441">
    <property type="entry name" value="Protein_kinase_ATP_BS"/>
</dbReference>
<keyword evidence="1" id="KW-0067">ATP-binding</keyword>
<evidence type="ECO:0000313" key="4">
    <source>
        <dbReference type="Proteomes" id="UP000078559"/>
    </source>
</evidence>
<protein>
    <recommendedName>
        <fullName evidence="5">Protein kinase domain-containing protein</fullName>
    </recommendedName>
</protein>
<keyword evidence="4" id="KW-1185">Reference proteome</keyword>
<dbReference type="AlphaFoldDB" id="A0A194W452"/>
<dbReference type="PROSITE" id="PS00107">
    <property type="entry name" value="PROTEIN_KINASE_ATP"/>
    <property type="match status" value="1"/>
</dbReference>
<evidence type="ECO:0000313" key="3">
    <source>
        <dbReference type="EMBL" id="KUI70858.1"/>
    </source>
</evidence>
<keyword evidence="1" id="KW-0547">Nucleotide-binding</keyword>
<name>A0A194W452_CYTMA</name>
<proteinExistence type="predicted"/>
<gene>
    <name evidence="3" type="ORF">VM1G_06472</name>
</gene>
<feature type="region of interest" description="Disordered" evidence="2">
    <location>
        <begin position="445"/>
        <end position="464"/>
    </location>
</feature>
<evidence type="ECO:0008006" key="5">
    <source>
        <dbReference type="Google" id="ProtNLM"/>
    </source>
</evidence>
<dbReference type="SUPFAM" id="SSF56112">
    <property type="entry name" value="Protein kinase-like (PK-like)"/>
    <property type="match status" value="1"/>
</dbReference>
<accession>A0A194W452</accession>
<dbReference type="EMBL" id="CM003103">
    <property type="protein sequence ID" value="KUI70858.1"/>
    <property type="molecule type" value="Genomic_DNA"/>
</dbReference>
<reference evidence="3" key="1">
    <citation type="submission" date="2014-12" db="EMBL/GenBank/DDBJ databases">
        <title>Genome Sequence of Valsa Canker Pathogens Uncovers a Specific Adaption of Colonization on Woody Bark.</title>
        <authorList>
            <person name="Yin Z."/>
            <person name="Liu H."/>
            <person name="Gao X."/>
            <person name="Li Z."/>
            <person name="Song N."/>
            <person name="Ke X."/>
            <person name="Dai Q."/>
            <person name="Wu Y."/>
            <person name="Sun Y."/>
            <person name="Xu J.-R."/>
            <person name="Kang Z.K."/>
            <person name="Wang L."/>
            <person name="Huang L."/>
        </authorList>
    </citation>
    <scope>NUCLEOTIDE SEQUENCE [LARGE SCALE GENOMIC DNA]</scope>
    <source>
        <strain evidence="3">03-8</strain>
    </source>
</reference>
<dbReference type="PANTHER" id="PTHR37171:SF1">
    <property type="entry name" value="SERINE_THREONINE-PROTEIN KINASE YRZF-RELATED"/>
    <property type="match status" value="1"/>
</dbReference>
<evidence type="ECO:0000256" key="2">
    <source>
        <dbReference type="SAM" id="MobiDB-lite"/>
    </source>
</evidence>
<organism evidence="3 4">
    <name type="scientific">Cytospora mali</name>
    <name type="common">Apple Valsa canker fungus</name>
    <name type="synonym">Valsa mali</name>
    <dbReference type="NCBI Taxonomy" id="578113"/>
    <lineage>
        <taxon>Eukaryota</taxon>
        <taxon>Fungi</taxon>
        <taxon>Dikarya</taxon>
        <taxon>Ascomycota</taxon>
        <taxon>Pezizomycotina</taxon>
        <taxon>Sordariomycetes</taxon>
        <taxon>Sordariomycetidae</taxon>
        <taxon>Diaporthales</taxon>
        <taxon>Cytosporaceae</taxon>
        <taxon>Cytospora</taxon>
    </lineage>
</organism>
<dbReference type="Proteomes" id="UP000078559">
    <property type="component" value="Chromosome 6"/>
</dbReference>
<sequence length="826" mass="91721">MDSPSSRQRLDDYMASCAAIGLDDITNKIDTAPATTTRGPITDPEGRLAPTTLAPWVGACDVLDEIFRNLRVLEATDHDSSPRFPSRGHVDDTGYELSVIDSETAVHYFDIDTVFKPAKRILDFALSRPGPLRTSLSAILHSRRYSTSAITDRPGQVVFSPHSKTVTSPARLIARKRGRQEYTDDHENDDIESEIQVSVDKDGSGPALDVNRAGNNARINVKSGPGNYYCSFVFSTSSSKQQSRLLMIAEAKAPHNLTRRLIQSALGDDHSTTLDLRQFIHSTEPEQPDLPRPPAQLSAGSDIRSSDYNDQKCLAAVATQIYTTLLDQKLRYGYITTGESYILVRIRPGQATTLEYLLLPVLSEQPSRDGEWEATWLNWLAATPLSRLCCLALLSLFGDGQLTDAEVAQAEATRPAMIWNTPQHKDISVDVPTRAMNDTGESLMEAKRPRVSTLPTAQDPYQLPPCRTPPLDTQQHETQQCENQQSEVAQTRFDMDTAPFCTLRCLSSLKATGDVNAIESADPACPNRAVHTAYQQHSQRQSVHETEPASSETEHISARLRGLARHIELPLHRQETLNEYPPALLRESTENATYIGYGASSAVFKVRLEGGYVLVAKAGRSNTVMGSTFQRLRGENRIYEKLHALQGDGVPVCLGLVDLSKGNPHFHPDAQNPGYVHFTGYLLLSWAGKSVCCWEGSSPYCTITARDIDIDQERVRHQTLRAGVERLLGKMHELGVLHGDTETRNIATTSNDSLTILDFERATTKGSFCRRLARKYKGVGNGDLDYSFRYACETEMKKCLDSLDNWAKGRVRRLEEHSLRIAPRKL</sequence>
<dbReference type="OrthoDB" id="5242703at2759"/>
<dbReference type="InterPro" id="IPR052396">
    <property type="entry name" value="Meiotic_Drive_Suppr_Kinase"/>
</dbReference>
<evidence type="ECO:0000256" key="1">
    <source>
        <dbReference type="PROSITE-ProRule" id="PRU10141"/>
    </source>
</evidence>
<dbReference type="InterPro" id="IPR011009">
    <property type="entry name" value="Kinase-like_dom_sf"/>
</dbReference>
<dbReference type="PANTHER" id="PTHR37171">
    <property type="entry name" value="SERINE/THREONINE-PROTEIN KINASE YRZF-RELATED"/>
    <property type="match status" value="1"/>
</dbReference>
<feature type="binding site" evidence="1">
    <location>
        <position position="617"/>
    </location>
    <ligand>
        <name>ATP</name>
        <dbReference type="ChEBI" id="CHEBI:30616"/>
    </ligand>
</feature>
<dbReference type="GO" id="GO:0005524">
    <property type="term" value="F:ATP binding"/>
    <property type="evidence" value="ECO:0007669"/>
    <property type="project" value="UniProtKB-UniRule"/>
</dbReference>